<organism evidence="1 2">
    <name type="scientific">Methanomethylophilus alvi</name>
    <dbReference type="NCBI Taxonomy" id="1291540"/>
    <lineage>
        <taxon>Archaea</taxon>
        <taxon>Methanobacteriati</taxon>
        <taxon>Thermoplasmatota</taxon>
        <taxon>Thermoplasmata</taxon>
        <taxon>Methanomassiliicoccales</taxon>
        <taxon>Methanomethylophilaceae</taxon>
        <taxon>Methanomethylophilus</taxon>
    </lineage>
</organism>
<name>A0A3G3IHB0_9ARCH</name>
<evidence type="ECO:0000313" key="2">
    <source>
        <dbReference type="Proteomes" id="UP000273278"/>
    </source>
</evidence>
<sequence>MVAIPKNVMDLLAAPDAVKVIATVSADGQPHVIAAGTIGAVDPNTMMIGKVLTKVSSDNIKSGKKVAFLVTKGLESYSINAVLKDIQSSGPVYDAVNQKLAGMHLHASELMFFDVTAVFNQGANPEAGKQIA</sequence>
<dbReference type="EMBL" id="CP017686">
    <property type="protein sequence ID" value="AYQ55216.1"/>
    <property type="molecule type" value="Genomic_DNA"/>
</dbReference>
<evidence type="ECO:0000313" key="1">
    <source>
        <dbReference type="EMBL" id="AYQ55216.1"/>
    </source>
</evidence>
<dbReference type="AlphaFoldDB" id="A0A3G3IHB0"/>
<reference evidence="1 2" key="1">
    <citation type="submission" date="2016-10" db="EMBL/GenBank/DDBJ databases">
        <title>Complete genome of the TMA-utilizing, human hosted archaeon Methanomethylophilus alvus Gen. nov, sp. nov., strain Mx-05, derived from a pure culture.</title>
        <authorList>
            <person name="Brugere J.-F."/>
            <person name="Ben Hania W."/>
            <person name="Chaudhary P.P."/>
            <person name="Gaci N."/>
            <person name="Borrel G."/>
            <person name="Cao Van Tuat L."/>
            <person name="Fardeau M.-L."/>
            <person name="Harris H.M.B."/>
            <person name="O'Toole P.W."/>
            <person name="Ollivier B."/>
        </authorList>
    </citation>
    <scope>NUCLEOTIDE SEQUENCE [LARGE SCALE GENOMIC DNA]</scope>
    <source>
        <strain evidence="1 2">Mx-05</strain>
    </source>
</reference>
<accession>A0A3G3IHB0</accession>
<dbReference type="Gene3D" id="2.30.110.10">
    <property type="entry name" value="Electron Transport, Fmn-binding Protein, Chain A"/>
    <property type="match status" value="1"/>
</dbReference>
<dbReference type="SUPFAM" id="SSF50475">
    <property type="entry name" value="FMN-binding split barrel"/>
    <property type="match status" value="1"/>
</dbReference>
<dbReference type="PANTHER" id="PTHR40660:SF1">
    <property type="entry name" value="5'-PHOSPHATE OXIDASE PUTATIVE DOMAIN-CONTAINING PROTEIN-RELATED"/>
    <property type="match status" value="1"/>
</dbReference>
<dbReference type="InterPro" id="IPR012349">
    <property type="entry name" value="Split_barrel_FMN-bd"/>
</dbReference>
<dbReference type="RefSeq" id="WP_015504964.1">
    <property type="nucleotide sequence ID" value="NZ_CAYASN010000012.1"/>
</dbReference>
<dbReference type="OMA" id="LHASELM"/>
<proteinExistence type="predicted"/>
<protein>
    <recommendedName>
        <fullName evidence="3">Pyridoxamine 5'-phosphate oxidase putative domain-containing protein</fullName>
    </recommendedName>
</protein>
<evidence type="ECO:0008006" key="3">
    <source>
        <dbReference type="Google" id="ProtNLM"/>
    </source>
</evidence>
<dbReference type="PANTHER" id="PTHR40660">
    <property type="entry name" value="5'-PHOSPHATE OXIDASE PUTATIVE DOMAIN-CONTAINING PROTEIN-RELATED"/>
    <property type="match status" value="1"/>
</dbReference>
<dbReference type="Proteomes" id="UP000273278">
    <property type="component" value="Chromosome"/>
</dbReference>
<gene>
    <name evidence="1" type="ORF">BKD89_05290</name>
</gene>